<reference evidence="3 4" key="1">
    <citation type="submission" date="2024-01" db="EMBL/GenBank/DDBJ databases">
        <authorList>
            <person name="Allen C."/>
            <person name="Tagirdzhanova G."/>
        </authorList>
    </citation>
    <scope>NUCLEOTIDE SEQUENCE [LARGE SCALE GENOMIC DNA]</scope>
    <source>
        <strain evidence="3 4">CBS 119000</strain>
    </source>
</reference>
<comment type="caution">
    <text evidence="3">The sequence shown here is derived from an EMBL/GenBank/DDBJ whole genome shotgun (WGS) entry which is preliminary data.</text>
</comment>
<dbReference type="Pfam" id="PF03473">
    <property type="entry name" value="MOSC"/>
    <property type="match status" value="1"/>
</dbReference>
<name>A0ABP0DDE0_9PEZI</name>
<dbReference type="EMBL" id="CAWUON010000010">
    <property type="protein sequence ID" value="CAK7265112.1"/>
    <property type="molecule type" value="Genomic_DNA"/>
</dbReference>
<dbReference type="InterPro" id="IPR005302">
    <property type="entry name" value="MoCF_Sase_C"/>
</dbReference>
<dbReference type="Proteomes" id="UP001642502">
    <property type="component" value="Unassembled WGS sequence"/>
</dbReference>
<dbReference type="PANTHER" id="PTHR14237">
    <property type="entry name" value="MOLYBDOPTERIN COFACTOR SULFURASE MOSC"/>
    <property type="match status" value="1"/>
</dbReference>
<feature type="domain" description="MOSC" evidence="2">
    <location>
        <begin position="243"/>
        <end position="469"/>
    </location>
</feature>
<keyword evidence="4" id="KW-1185">Reference proteome</keyword>
<evidence type="ECO:0000256" key="1">
    <source>
        <dbReference type="SAM" id="MobiDB-lite"/>
    </source>
</evidence>
<dbReference type="SUPFAM" id="SSF141673">
    <property type="entry name" value="MOSC N-terminal domain-like"/>
    <property type="match status" value="1"/>
</dbReference>
<organism evidence="3 4">
    <name type="scientific">Sporothrix epigloea</name>
    <dbReference type="NCBI Taxonomy" id="1892477"/>
    <lineage>
        <taxon>Eukaryota</taxon>
        <taxon>Fungi</taxon>
        <taxon>Dikarya</taxon>
        <taxon>Ascomycota</taxon>
        <taxon>Pezizomycotina</taxon>
        <taxon>Sordariomycetes</taxon>
        <taxon>Sordariomycetidae</taxon>
        <taxon>Ophiostomatales</taxon>
        <taxon>Ophiostomataceae</taxon>
        <taxon>Sporothrix</taxon>
    </lineage>
</organism>
<dbReference type="PANTHER" id="PTHR14237:SF34">
    <property type="entry name" value="MOSC DOMAIN PROTEIN (AFU_ORTHOLOGUE AFUA_2G07820)"/>
    <property type="match status" value="1"/>
</dbReference>
<sequence>MKVTGASQRFDSHKIHGVFDRLTLLTQLYVYPVKALRGIALSTAELDPQGVRYDRRFMLLTTARNKEQTLKKMQLSSFPECALFSQEIADAKDGPSQTNGGSKDVIVHYHPPEKRLASDLPPHNATKIAETKWSGMSPVQHPPLRIPLDPCYSSLVPLDINLHGSPARSYRMGEPYDAWFSACFGFDVVLVYIGDGQRPVLGETLKSGVPGPKEMAAKKNVSAVPPSRGPFQVVVSLLVGLWLTLLVALGIRSRQPKKPDEPWIAFSDCAPLLVTTESSLRNVSARMSEGIEVPMYKFRPNIVVDGEGEEAWAEDFWGELTVTRKTASRGTSASSVPSLSRASSTSSVASSALSAADSEGVSDQLPDKISNRERPRSVRLLLTSNCARCSSLNVDYATGMQAAGELGEVLKRLSKDRRVDPGTKYSPVFGRYAFLGQPDNETSSEESFAADDDHEGAIRISVGDNVTVARRNAERTVWDWPNL</sequence>
<feature type="region of interest" description="Disordered" evidence="1">
    <location>
        <begin position="351"/>
        <end position="372"/>
    </location>
</feature>
<dbReference type="Pfam" id="PF03476">
    <property type="entry name" value="MOSC_N"/>
    <property type="match status" value="1"/>
</dbReference>
<evidence type="ECO:0000259" key="2">
    <source>
        <dbReference type="PROSITE" id="PS51340"/>
    </source>
</evidence>
<proteinExistence type="predicted"/>
<evidence type="ECO:0000313" key="3">
    <source>
        <dbReference type="EMBL" id="CAK7265112.1"/>
    </source>
</evidence>
<accession>A0ABP0DDE0</accession>
<protein>
    <recommendedName>
        <fullName evidence="2">MOSC domain-containing protein</fullName>
    </recommendedName>
</protein>
<gene>
    <name evidence="3" type="ORF">SEPCBS119000_001338</name>
</gene>
<dbReference type="PROSITE" id="PS51340">
    <property type="entry name" value="MOSC"/>
    <property type="match status" value="1"/>
</dbReference>
<evidence type="ECO:0000313" key="4">
    <source>
        <dbReference type="Proteomes" id="UP001642502"/>
    </source>
</evidence>
<dbReference type="InterPro" id="IPR005303">
    <property type="entry name" value="MOCOS_middle"/>
</dbReference>